<accession>A0A9X2KVU4</accession>
<evidence type="ECO:0000313" key="5">
    <source>
        <dbReference type="Proteomes" id="UP001155280"/>
    </source>
</evidence>
<dbReference type="GO" id="GO:0032259">
    <property type="term" value="P:methylation"/>
    <property type="evidence" value="ECO:0007669"/>
    <property type="project" value="UniProtKB-KW"/>
</dbReference>
<dbReference type="InterPro" id="IPR029063">
    <property type="entry name" value="SAM-dependent_MTases_sf"/>
</dbReference>
<evidence type="ECO:0000313" key="4">
    <source>
        <dbReference type="EMBL" id="MCP9198554.1"/>
    </source>
</evidence>
<gene>
    <name evidence="4" type="ORF">MKO06_01450</name>
</gene>
<dbReference type="InterPro" id="IPR051128">
    <property type="entry name" value="EgtD_Methyltrsf_superfamily"/>
</dbReference>
<dbReference type="Gene3D" id="3.40.50.150">
    <property type="entry name" value="Vaccinia Virus protein VP39"/>
    <property type="match status" value="1"/>
</dbReference>
<dbReference type="GO" id="GO:0008168">
    <property type="term" value="F:methyltransferase activity"/>
    <property type="evidence" value="ECO:0007669"/>
    <property type="project" value="UniProtKB-KW"/>
</dbReference>
<dbReference type="Pfam" id="PF10017">
    <property type="entry name" value="Methyltransf_33"/>
    <property type="match status" value="1"/>
</dbReference>
<dbReference type="SUPFAM" id="SSF53335">
    <property type="entry name" value="S-adenosyl-L-methionine-dependent methyltransferases"/>
    <property type="match status" value="1"/>
</dbReference>
<dbReference type="PIRSF" id="PIRSF018005">
    <property type="entry name" value="UCP018005"/>
    <property type="match status" value="1"/>
</dbReference>
<dbReference type="EMBL" id="JANCNS010000001">
    <property type="protein sequence ID" value="MCP9198554.1"/>
    <property type="molecule type" value="Genomic_DNA"/>
</dbReference>
<protein>
    <submittedName>
        <fullName evidence="4">L-histidine N(Alpha)-methyltransferase</fullName>
    </submittedName>
</protein>
<feature type="domain" description="Histidine-specific methyltransferase SAM-dependent" evidence="3">
    <location>
        <begin position="14"/>
        <end position="320"/>
    </location>
</feature>
<keyword evidence="2" id="KW-0808">Transferase</keyword>
<dbReference type="InterPro" id="IPR017804">
    <property type="entry name" value="MeTrfase_EgtD-like"/>
</dbReference>
<evidence type="ECO:0000256" key="1">
    <source>
        <dbReference type="ARBA" id="ARBA00022603"/>
    </source>
</evidence>
<comment type="caution">
    <text evidence="4">The sequence shown here is derived from an EMBL/GenBank/DDBJ whole genome shotgun (WGS) entry which is preliminary data.</text>
</comment>
<organism evidence="4 5">
    <name type="scientific">Christiangramia oceanisediminis</name>
    <dbReference type="NCBI Taxonomy" id="2920386"/>
    <lineage>
        <taxon>Bacteria</taxon>
        <taxon>Pseudomonadati</taxon>
        <taxon>Bacteroidota</taxon>
        <taxon>Flavobacteriia</taxon>
        <taxon>Flavobacteriales</taxon>
        <taxon>Flavobacteriaceae</taxon>
        <taxon>Christiangramia</taxon>
    </lineage>
</organism>
<reference evidence="4" key="1">
    <citation type="submission" date="2022-07" db="EMBL/GenBank/DDBJ databases">
        <title>Gramela sediminis sp. nov., isolated from deep-sea sediment of the Indian Ocean.</title>
        <authorList>
            <person name="Shi H."/>
        </authorList>
    </citation>
    <scope>NUCLEOTIDE SEQUENCE</scope>
    <source>
        <strain evidence="4">GC03-9</strain>
    </source>
</reference>
<name>A0A9X2KVU4_9FLAO</name>
<sequence>MKNPPETMFETAFAEDTYKGLTSYPKYLLSKYIYDQKGDKLFQQIMDMPEYYLTQCEHNILEMNAAAIADEFNSENGFDLIELGAGDGKKTKLLLKELVERKSDFAYLPVDISQHVLDELEGSLKKDMPAVKVKVQQGTYFKTLEKLAEYNSRKKVILVLGSNIGNLLHKRAVEFLANIAAAMSDDDMLFMGFDQKKHPQKILDAYNDPAGITEAFNKNLLVRINAELGGNFNPDQFLHWETYDPETGTAKSFLVSKTAQKASIEKLRLEVQFEAWESIHTEISQKYDDAIVNWLADEAGLKVERSFSDRDDCFKNYIFRKK</sequence>
<keyword evidence="5" id="KW-1185">Reference proteome</keyword>
<dbReference type="Proteomes" id="UP001155280">
    <property type="component" value="Unassembled WGS sequence"/>
</dbReference>
<proteinExistence type="predicted"/>
<keyword evidence="1" id="KW-0489">Methyltransferase</keyword>
<dbReference type="PANTHER" id="PTHR43397:SF1">
    <property type="entry name" value="ERGOTHIONEINE BIOSYNTHESIS PROTEIN 1"/>
    <property type="match status" value="1"/>
</dbReference>
<evidence type="ECO:0000256" key="2">
    <source>
        <dbReference type="ARBA" id="ARBA00022679"/>
    </source>
</evidence>
<dbReference type="RefSeq" id="WP_241550561.1">
    <property type="nucleotide sequence ID" value="NZ_JANCNS010000001.1"/>
</dbReference>
<dbReference type="InterPro" id="IPR019257">
    <property type="entry name" value="MeTrfase_dom"/>
</dbReference>
<dbReference type="AlphaFoldDB" id="A0A9X2KVU4"/>
<dbReference type="PANTHER" id="PTHR43397">
    <property type="entry name" value="ERGOTHIONEINE BIOSYNTHESIS PROTEIN 1"/>
    <property type="match status" value="1"/>
</dbReference>
<evidence type="ECO:0000259" key="3">
    <source>
        <dbReference type="Pfam" id="PF10017"/>
    </source>
</evidence>